<dbReference type="Gene3D" id="2.30.110.10">
    <property type="entry name" value="Electron Transport, Fmn-binding Protein, Chain A"/>
    <property type="match status" value="1"/>
</dbReference>
<sequence length="206" mass="23038">MPNAFADIAFTPRVRAEQQRFGSADAYARVLSPDRDDGAELGPREAAFLSARDGVYQATVSETGWPYVQFRGGMPGFLKVIDARTIGYADYAGNRQYISVGNLRLDDRVSLIAVDYARRERLKLWGRARITEDPDIVGLLNGDDGPRAERGIVIRLAAFDWNCPRHIPVRHTDGERDDEIARLAERIADLEGQLAGRPAMRRQARP</sequence>
<evidence type="ECO:0000313" key="2">
    <source>
        <dbReference type="EMBL" id="SEM69018.1"/>
    </source>
</evidence>
<dbReference type="EMBL" id="FOCM01000001">
    <property type="protein sequence ID" value="SEM69018.1"/>
    <property type="molecule type" value="Genomic_DNA"/>
</dbReference>
<dbReference type="Proteomes" id="UP000199372">
    <property type="component" value="Unassembled WGS sequence"/>
</dbReference>
<dbReference type="Pfam" id="PF01243">
    <property type="entry name" value="PNPOx_N"/>
    <property type="match status" value="1"/>
</dbReference>
<dbReference type="InterPro" id="IPR012349">
    <property type="entry name" value="Split_barrel_FMN-bd"/>
</dbReference>
<reference evidence="3" key="1">
    <citation type="submission" date="2016-10" db="EMBL/GenBank/DDBJ databases">
        <authorList>
            <person name="Varghese N."/>
            <person name="Submissions S."/>
        </authorList>
    </citation>
    <scope>NUCLEOTIDE SEQUENCE [LARGE SCALE GENOMIC DNA]</scope>
    <source>
        <strain evidence="3">DSM 26893</strain>
    </source>
</reference>
<dbReference type="AlphaFoldDB" id="A0A1H8AGQ8"/>
<dbReference type="InterPro" id="IPR011576">
    <property type="entry name" value="Pyridox_Oxase_N"/>
</dbReference>
<protein>
    <recommendedName>
        <fullName evidence="1">Pyridoxamine 5'-phosphate oxidase N-terminal domain-containing protein</fullName>
    </recommendedName>
</protein>
<dbReference type="SUPFAM" id="SSF50475">
    <property type="entry name" value="FMN-binding split barrel"/>
    <property type="match status" value="1"/>
</dbReference>
<dbReference type="RefSeq" id="WP_091843119.1">
    <property type="nucleotide sequence ID" value="NZ_FOCM01000001.1"/>
</dbReference>
<feature type="domain" description="Pyridoxamine 5'-phosphate oxidase N-terminal" evidence="1">
    <location>
        <begin position="46"/>
        <end position="137"/>
    </location>
</feature>
<dbReference type="OrthoDB" id="9790331at2"/>
<keyword evidence="3" id="KW-1185">Reference proteome</keyword>
<evidence type="ECO:0000313" key="3">
    <source>
        <dbReference type="Proteomes" id="UP000199372"/>
    </source>
</evidence>
<dbReference type="PANTHER" id="PTHR42815">
    <property type="entry name" value="FAD-BINDING, PUTATIVE (AFU_ORTHOLOGUE AFUA_6G07600)-RELATED"/>
    <property type="match status" value="1"/>
</dbReference>
<dbReference type="PANTHER" id="PTHR42815:SF2">
    <property type="entry name" value="FAD-BINDING, PUTATIVE (AFU_ORTHOLOGUE AFUA_6G07600)-RELATED"/>
    <property type="match status" value="1"/>
</dbReference>
<evidence type="ECO:0000259" key="1">
    <source>
        <dbReference type="Pfam" id="PF01243"/>
    </source>
</evidence>
<gene>
    <name evidence="2" type="ORF">SAMN04488011_101129</name>
</gene>
<accession>A0A1H8AGQ8</accession>
<organism evidence="2 3">
    <name type="scientific">Palleronia pelagia</name>
    <dbReference type="NCBI Taxonomy" id="387096"/>
    <lineage>
        <taxon>Bacteria</taxon>
        <taxon>Pseudomonadati</taxon>
        <taxon>Pseudomonadota</taxon>
        <taxon>Alphaproteobacteria</taxon>
        <taxon>Rhodobacterales</taxon>
        <taxon>Roseobacteraceae</taxon>
        <taxon>Palleronia</taxon>
    </lineage>
</organism>
<name>A0A1H8AGQ8_9RHOB</name>
<proteinExistence type="predicted"/>